<protein>
    <submittedName>
        <fullName evidence="1">Uncharacterized protein</fullName>
    </submittedName>
</protein>
<evidence type="ECO:0000313" key="1">
    <source>
        <dbReference type="EMBL" id="KAF9892415.1"/>
    </source>
</evidence>
<dbReference type="EMBL" id="VCAU01000012">
    <property type="protein sequence ID" value="KAF9892415.1"/>
    <property type="molecule type" value="Genomic_DNA"/>
</dbReference>
<organism evidence="1 2">
    <name type="scientific">Aspergillus nanangensis</name>
    <dbReference type="NCBI Taxonomy" id="2582783"/>
    <lineage>
        <taxon>Eukaryota</taxon>
        <taxon>Fungi</taxon>
        <taxon>Dikarya</taxon>
        <taxon>Ascomycota</taxon>
        <taxon>Pezizomycotina</taxon>
        <taxon>Eurotiomycetes</taxon>
        <taxon>Eurotiomycetidae</taxon>
        <taxon>Eurotiales</taxon>
        <taxon>Aspergillaceae</taxon>
        <taxon>Aspergillus</taxon>
        <taxon>Aspergillus subgen. Circumdati</taxon>
    </lineage>
</organism>
<keyword evidence="2" id="KW-1185">Reference proteome</keyword>
<sequence>MWENKAPKNAFDPLSDVAAQGKSELQHCLLDSTPRNCHSLHSNCWKCNGTVNYLAQLLDNEQFEWDVINLKDERARINGARLERDILNPNGDDEDVESVLCADLKAKRRK</sequence>
<accession>A0AAD4CTH8</accession>
<dbReference type="AlphaFoldDB" id="A0AAD4CTH8"/>
<comment type="caution">
    <text evidence="1">The sequence shown here is derived from an EMBL/GenBank/DDBJ whole genome shotgun (WGS) entry which is preliminary data.</text>
</comment>
<evidence type="ECO:0000313" key="2">
    <source>
        <dbReference type="Proteomes" id="UP001194746"/>
    </source>
</evidence>
<dbReference type="Proteomes" id="UP001194746">
    <property type="component" value="Unassembled WGS sequence"/>
</dbReference>
<name>A0AAD4CTH8_ASPNN</name>
<proteinExistence type="predicted"/>
<gene>
    <name evidence="1" type="ORF">FE257_001523</name>
</gene>
<reference evidence="1" key="2">
    <citation type="submission" date="2020-02" db="EMBL/GenBank/DDBJ databases">
        <authorList>
            <person name="Gilchrist C.L.M."/>
            <person name="Chooi Y.-H."/>
        </authorList>
    </citation>
    <scope>NUCLEOTIDE SEQUENCE</scope>
    <source>
        <strain evidence="1">MST-FP2251</strain>
    </source>
</reference>
<reference evidence="1" key="1">
    <citation type="journal article" date="2019" name="Beilstein J. Org. Chem.">
        <title>Nanangenines: drimane sesquiterpenoids as the dominant metabolite cohort of a novel Australian fungus, Aspergillus nanangensis.</title>
        <authorList>
            <person name="Lacey H.J."/>
            <person name="Gilchrist C.L.M."/>
            <person name="Crombie A."/>
            <person name="Kalaitzis J.A."/>
            <person name="Vuong D."/>
            <person name="Rutledge P.J."/>
            <person name="Turner P."/>
            <person name="Pitt J.I."/>
            <person name="Lacey E."/>
            <person name="Chooi Y.H."/>
            <person name="Piggott A.M."/>
        </authorList>
    </citation>
    <scope>NUCLEOTIDE SEQUENCE</scope>
    <source>
        <strain evidence="1">MST-FP2251</strain>
    </source>
</reference>